<feature type="chain" id="PRO_5036921132" description="DUF5723 domain-containing protein" evidence="1">
    <location>
        <begin position="20"/>
        <end position="443"/>
    </location>
</feature>
<protein>
    <recommendedName>
        <fullName evidence="2">DUF5723 domain-containing protein</fullName>
    </recommendedName>
</protein>
<dbReference type="RefSeq" id="WP_210666411.1">
    <property type="nucleotide sequence ID" value="NZ_JAGFBV010000014.1"/>
</dbReference>
<accession>A0A941AXR4</accession>
<evidence type="ECO:0000313" key="4">
    <source>
        <dbReference type="Proteomes" id="UP000675047"/>
    </source>
</evidence>
<evidence type="ECO:0000313" key="3">
    <source>
        <dbReference type="EMBL" id="MBP4138416.1"/>
    </source>
</evidence>
<gene>
    <name evidence="3" type="ORF">J3495_09985</name>
</gene>
<dbReference type="Pfam" id="PF18990">
    <property type="entry name" value="DUF5723"/>
    <property type="match status" value="1"/>
</dbReference>
<proteinExistence type="predicted"/>
<dbReference type="Proteomes" id="UP000675047">
    <property type="component" value="Unassembled WGS sequence"/>
</dbReference>
<dbReference type="EMBL" id="JAGFBV010000014">
    <property type="protein sequence ID" value="MBP4138416.1"/>
    <property type="molecule type" value="Genomic_DNA"/>
</dbReference>
<feature type="domain" description="DUF5723" evidence="2">
    <location>
        <begin position="40"/>
        <end position="413"/>
    </location>
</feature>
<comment type="caution">
    <text evidence="3">The sequence shown here is derived from an EMBL/GenBank/DDBJ whole genome shotgun (WGS) entry which is preliminary data.</text>
</comment>
<feature type="signal peptide" evidence="1">
    <location>
        <begin position="1"/>
        <end position="19"/>
    </location>
</feature>
<keyword evidence="4" id="KW-1185">Reference proteome</keyword>
<name>A0A941AXR4_9FLAO</name>
<evidence type="ECO:0000256" key="1">
    <source>
        <dbReference type="SAM" id="SignalP"/>
    </source>
</evidence>
<keyword evidence="1" id="KW-0732">Signal</keyword>
<dbReference type="AlphaFoldDB" id="A0A941AXR4"/>
<dbReference type="InterPro" id="IPR043781">
    <property type="entry name" value="DUF5723"/>
</dbReference>
<sequence length="443" mass="48619">MKRTLLLCCFAGSFLCAQGQSYFGFRDDNYAGIQSVLFNPSAVVDSKYKADVTLFSVSATGQNDLYGVNFAQVLDGSFDLQEDARRNIKTNNRGNLNVDILGPSFMLNITPTHSIALFSRVRSITNLIGVNGELFDEINKDVDVSNSFLITAGNPNAVTNSWAEIGASYGTVLLDDDQQFIKGGITLKYLMAGTNGYINGTNLSVAFNKNDVNPALSEYYSTGTLKTAASYDYANGENQEFDGTSAGVGIDLGFTYEYRTNCHSCAGNRYKLKAAVAVTDIGKLNYKNAVENTYDLTGRVTQDDIENADDIFAFFDANYTKTSSRKGVKANLPTALHTNFDWNIDNRFYLNLSTDFGLVDAKKLNSTTIANSATLTPRYETRQFSFYIPVTWMEYSGLQIGTGFRAGPLFIGSGSLVSNLFSNNSKACNLYVGLKLPIYQNYN</sequence>
<organism evidence="3 4">
    <name type="scientific">Flavobacterium geliluteum</name>
    <dbReference type="NCBI Taxonomy" id="2816120"/>
    <lineage>
        <taxon>Bacteria</taxon>
        <taxon>Pseudomonadati</taxon>
        <taxon>Bacteroidota</taxon>
        <taxon>Flavobacteriia</taxon>
        <taxon>Flavobacteriales</taxon>
        <taxon>Flavobacteriaceae</taxon>
        <taxon>Flavobacterium</taxon>
    </lineage>
</organism>
<reference evidence="3 4" key="1">
    <citation type="submission" date="2021-03" db="EMBL/GenBank/DDBJ databases">
        <title>Flavobacterium Flabelliformis Sp. Nov. And Flavobacterium Geliluteum Sp. Nov., Two Novel Multidrug Resistant Psychrophilic Species Isolated From Antarctica.</title>
        <authorList>
            <person name="Kralova S."/>
            <person name="Busse H.J."/>
            <person name="Bezdicek M."/>
            <person name="Nykrynova M."/>
            <person name="Kroupova E."/>
            <person name="Krsek D."/>
            <person name="Sedlacek I."/>
        </authorList>
    </citation>
    <scope>NUCLEOTIDE SEQUENCE [LARGE SCALE GENOMIC DNA]</scope>
    <source>
        <strain evidence="3 4">P7388</strain>
    </source>
</reference>
<evidence type="ECO:0000259" key="2">
    <source>
        <dbReference type="Pfam" id="PF18990"/>
    </source>
</evidence>